<feature type="region of interest" description="Disordered" evidence="1">
    <location>
        <begin position="1"/>
        <end position="35"/>
    </location>
</feature>
<name>A0ABP0ZT81_9ASCO</name>
<keyword evidence="4" id="KW-1185">Reference proteome</keyword>
<dbReference type="GeneID" id="92208825"/>
<dbReference type="Gene3D" id="3.40.50.1820">
    <property type="entry name" value="alpha/beta hydrolase"/>
    <property type="match status" value="1"/>
</dbReference>
<dbReference type="RefSeq" id="XP_066830567.1">
    <property type="nucleotide sequence ID" value="XM_066973760.1"/>
</dbReference>
<dbReference type="InterPro" id="IPR029058">
    <property type="entry name" value="AB_hydrolase_fold"/>
</dbReference>
<dbReference type="SUPFAM" id="SSF53474">
    <property type="entry name" value="alpha/beta-Hydrolases"/>
    <property type="match status" value="1"/>
</dbReference>
<dbReference type="Pfam" id="PF00561">
    <property type="entry name" value="Abhydrolase_1"/>
    <property type="match status" value="1"/>
</dbReference>
<evidence type="ECO:0000256" key="1">
    <source>
        <dbReference type="SAM" id="MobiDB-lite"/>
    </source>
</evidence>
<evidence type="ECO:0000313" key="3">
    <source>
        <dbReference type="EMBL" id="CAK9439529.1"/>
    </source>
</evidence>
<organism evidence="3 4">
    <name type="scientific">Lodderomyces beijingensis</name>
    <dbReference type="NCBI Taxonomy" id="1775926"/>
    <lineage>
        <taxon>Eukaryota</taxon>
        <taxon>Fungi</taxon>
        <taxon>Dikarya</taxon>
        <taxon>Ascomycota</taxon>
        <taxon>Saccharomycotina</taxon>
        <taxon>Pichiomycetes</taxon>
        <taxon>Debaryomycetaceae</taxon>
        <taxon>Candida/Lodderomyces clade</taxon>
        <taxon>Lodderomyces</taxon>
    </lineage>
</organism>
<dbReference type="Proteomes" id="UP001497383">
    <property type="component" value="Chromosome 4"/>
</dbReference>
<sequence>MGDPNASNEPKSASSSSSTLASNESASSTASSVNSVPLTKSFQDWWYSSPQLQRETGTAGKSDVKLEQAKLKNRQIEYNLFRAMLPDYIYIKPPTSQEQEDVLDPGNIRGELMDVPIADGSFIHEFYLENTDTAGETTHASSPSQHIVIIHGYMAALGFFIKNVESLVAVPGVKLHIIDLPGFGNSSRSKFPAEFLTRPKELKQRIDQVLQIENWFIDKVEAWRKIRGVDRFKLIGHSMGAYLSCCYLMKYNVGDDGSKLVQDVILVSPMGTESNEHSLINDKKFDFNLHQRGGDPFGELMFEDGDDGKVVVNEEFTKFLNTLGKPKFPKNYILEKLWQNNISPFEILQKFGPFYSKILSYWSFQRFKNFGDSEDSIDLILKLHDYSYSIFNQYQGSGELAITKLINHEILAQLPLCDRGLVSFLAENDINNMWVYGDKDWMNHKGGEYIFKKIRDKNDKITRFEIVENAGHHIYLDNPKAFNSLVEEFFRLK</sequence>
<proteinExistence type="predicted"/>
<accession>A0ABP0ZT81</accession>
<evidence type="ECO:0000313" key="4">
    <source>
        <dbReference type="Proteomes" id="UP001497383"/>
    </source>
</evidence>
<dbReference type="EMBL" id="OZ022408">
    <property type="protein sequence ID" value="CAK9439529.1"/>
    <property type="molecule type" value="Genomic_DNA"/>
</dbReference>
<dbReference type="PANTHER" id="PTHR42886:SF23">
    <property type="entry name" value="1-ACYLGLYCEROL-3-PHOSPHATE O-ACYLTRANSFERASE ICT1-RELATED"/>
    <property type="match status" value="1"/>
</dbReference>
<evidence type="ECO:0000259" key="2">
    <source>
        <dbReference type="Pfam" id="PF00561"/>
    </source>
</evidence>
<dbReference type="PANTHER" id="PTHR42886">
    <property type="entry name" value="RE40534P-RELATED"/>
    <property type="match status" value="1"/>
</dbReference>
<protein>
    <recommendedName>
        <fullName evidence="2">AB hydrolase-1 domain-containing protein</fullName>
    </recommendedName>
</protein>
<reference evidence="3 4" key="1">
    <citation type="submission" date="2024-03" db="EMBL/GenBank/DDBJ databases">
        <authorList>
            <person name="Brejova B."/>
        </authorList>
    </citation>
    <scope>NUCLEOTIDE SEQUENCE [LARGE SCALE GENOMIC DNA]</scope>
    <source>
        <strain evidence="3 4">CBS 14171</strain>
    </source>
</reference>
<gene>
    <name evidence="3" type="ORF">LODBEIA_P36290</name>
</gene>
<feature type="domain" description="AB hydrolase-1" evidence="2">
    <location>
        <begin position="146"/>
        <end position="479"/>
    </location>
</feature>
<dbReference type="InterPro" id="IPR000073">
    <property type="entry name" value="AB_hydrolase_1"/>
</dbReference>